<keyword evidence="3" id="KW-1185">Reference proteome</keyword>
<sequence>MGQIARQFSTPMPNAFPSETMVNPAVECYAINIRSGEALQDNKQEGLNKKDVKDTPTKPTKEEMVMNAIQYPKEDEEDWYMTIDVIEELNREVHREDAMQKFQAKQGRTTLGKLQQQSPRICVDQQPQAPRIKPRRVIARKPFPSYIKELFRQVDRIK</sequence>
<evidence type="ECO:0000313" key="2">
    <source>
        <dbReference type="EMBL" id="MED6153324.1"/>
    </source>
</evidence>
<feature type="region of interest" description="Disordered" evidence="1">
    <location>
        <begin position="39"/>
        <end position="60"/>
    </location>
</feature>
<feature type="compositionally biased region" description="Basic and acidic residues" evidence="1">
    <location>
        <begin position="40"/>
        <end position="60"/>
    </location>
</feature>
<accession>A0ABU6TWT7</accession>
<reference evidence="2 3" key="1">
    <citation type="journal article" date="2023" name="Plants (Basel)">
        <title>Bridging the Gap: Combining Genomics and Transcriptomics Approaches to Understand Stylosanthes scabra, an Orphan Legume from the Brazilian Caatinga.</title>
        <authorList>
            <person name="Ferreira-Neto J.R.C."/>
            <person name="da Silva M.D."/>
            <person name="Binneck E."/>
            <person name="de Melo N.F."/>
            <person name="da Silva R.H."/>
            <person name="de Melo A.L.T.M."/>
            <person name="Pandolfi V."/>
            <person name="Bustamante F.O."/>
            <person name="Brasileiro-Vidal A.C."/>
            <person name="Benko-Iseppon A.M."/>
        </authorList>
    </citation>
    <scope>NUCLEOTIDE SEQUENCE [LARGE SCALE GENOMIC DNA]</scope>
    <source>
        <tissue evidence="2">Leaves</tissue>
    </source>
</reference>
<comment type="caution">
    <text evidence="2">The sequence shown here is derived from an EMBL/GenBank/DDBJ whole genome shotgun (WGS) entry which is preliminary data.</text>
</comment>
<dbReference type="EMBL" id="JASCZI010093485">
    <property type="protein sequence ID" value="MED6153324.1"/>
    <property type="molecule type" value="Genomic_DNA"/>
</dbReference>
<feature type="compositionally biased region" description="Polar residues" evidence="1">
    <location>
        <begin position="106"/>
        <end position="119"/>
    </location>
</feature>
<protein>
    <submittedName>
        <fullName evidence="2">Uncharacterized protein</fullName>
    </submittedName>
</protein>
<evidence type="ECO:0000256" key="1">
    <source>
        <dbReference type="SAM" id="MobiDB-lite"/>
    </source>
</evidence>
<proteinExistence type="predicted"/>
<name>A0ABU6TWT7_9FABA</name>
<evidence type="ECO:0000313" key="3">
    <source>
        <dbReference type="Proteomes" id="UP001341840"/>
    </source>
</evidence>
<feature type="region of interest" description="Disordered" evidence="1">
    <location>
        <begin position="104"/>
        <end position="129"/>
    </location>
</feature>
<gene>
    <name evidence="2" type="ORF">PIB30_100814</name>
</gene>
<organism evidence="2 3">
    <name type="scientific">Stylosanthes scabra</name>
    <dbReference type="NCBI Taxonomy" id="79078"/>
    <lineage>
        <taxon>Eukaryota</taxon>
        <taxon>Viridiplantae</taxon>
        <taxon>Streptophyta</taxon>
        <taxon>Embryophyta</taxon>
        <taxon>Tracheophyta</taxon>
        <taxon>Spermatophyta</taxon>
        <taxon>Magnoliopsida</taxon>
        <taxon>eudicotyledons</taxon>
        <taxon>Gunneridae</taxon>
        <taxon>Pentapetalae</taxon>
        <taxon>rosids</taxon>
        <taxon>fabids</taxon>
        <taxon>Fabales</taxon>
        <taxon>Fabaceae</taxon>
        <taxon>Papilionoideae</taxon>
        <taxon>50 kb inversion clade</taxon>
        <taxon>dalbergioids sensu lato</taxon>
        <taxon>Dalbergieae</taxon>
        <taxon>Pterocarpus clade</taxon>
        <taxon>Stylosanthes</taxon>
    </lineage>
</organism>
<dbReference type="Proteomes" id="UP001341840">
    <property type="component" value="Unassembled WGS sequence"/>
</dbReference>